<feature type="transmembrane region" description="Helical" evidence="6">
    <location>
        <begin position="202"/>
        <end position="224"/>
    </location>
</feature>
<reference evidence="7 8" key="1">
    <citation type="submission" date="2021-05" db="EMBL/GenBank/DDBJ databases">
        <title>Genome Assembly of Synthetic Allotetraploid Brassica napus Reveals Homoeologous Exchanges between Subgenomes.</title>
        <authorList>
            <person name="Davis J.T."/>
        </authorList>
    </citation>
    <scope>NUCLEOTIDE SEQUENCE [LARGE SCALE GENOMIC DNA]</scope>
    <source>
        <strain evidence="8">cv. Da-Ae</strain>
        <tissue evidence="7">Seedling</tissue>
    </source>
</reference>
<feature type="non-terminal residue" evidence="7">
    <location>
        <position position="1"/>
    </location>
</feature>
<dbReference type="PANTHER" id="PTHR46285">
    <property type="entry name" value="PROTEINASE INHIBITOR I4, SERPIN (DUF716)-RELATED"/>
    <property type="match status" value="1"/>
</dbReference>
<sequence>THNMGSRAGHILPGFAFLALGLWHLFNNIKLFCLRPNTFISSPWFPVSKIRHLELYFMMFSASASISMELFIGPRRHHPFDSDGTIPSNHLQNVEHSSISMAFLVYAVSALVLDRARPRAAASEGLTILAAAAAFTQQLLLFHFHSADHMGVEGQYHFIVQLIIFVSLITTLTTFILRIYLFCLRPNIFYSSIWFPVSKIRYLELYFIMFSSSASISMELFVGPTKHQPFDSDGTIPSNHLHNFEHSFISMSFLVYAVLALVLDRARPRAAASEGLTILAAAAAFSQELLLFHFHSTDHVGFEGQYHLILQLIIFVSLLTTLMGVALPKSFLVSLVRSSSIVFQGVWFIFLGCMLYTPSLIPKGCFIYVEDGHQLVNCSTQEALHRAKALFGLSILDNTIAVVGSMVFRFWIYNSCSRTALKLCMKHVELWSQVSRNRCLSGRGSESSMLSGWTIVAK</sequence>
<evidence type="ECO:0000313" key="7">
    <source>
        <dbReference type="EMBL" id="KAH0913834.1"/>
    </source>
</evidence>
<name>A0ABQ8C9R7_BRANA</name>
<accession>A0ABQ8C9R7</accession>
<feature type="transmembrane region" description="Helical" evidence="6">
    <location>
        <begin position="156"/>
        <end position="181"/>
    </location>
</feature>
<dbReference type="Proteomes" id="UP000824890">
    <property type="component" value="Unassembled WGS sequence"/>
</dbReference>
<dbReference type="EMBL" id="JAGKQM010000008">
    <property type="protein sequence ID" value="KAH0913834.1"/>
    <property type="molecule type" value="Genomic_DNA"/>
</dbReference>
<feature type="transmembrane region" description="Helical" evidence="6">
    <location>
        <begin position="389"/>
        <end position="412"/>
    </location>
</feature>
<feature type="transmembrane region" description="Helical" evidence="6">
    <location>
        <begin position="55"/>
        <end position="74"/>
    </location>
</feature>
<comment type="caution">
    <text evidence="7">The sequence shown here is derived from an EMBL/GenBank/DDBJ whole genome shotgun (WGS) entry which is preliminary data.</text>
</comment>
<keyword evidence="4 6" id="KW-1133">Transmembrane helix</keyword>
<comment type="subcellular location">
    <subcellularLocation>
        <location evidence="1">Membrane</location>
        <topology evidence="1">Multi-pass membrane protein</topology>
    </subcellularLocation>
</comment>
<dbReference type="PANTHER" id="PTHR46285:SF14">
    <property type="entry name" value="TRANSMEMBRANE PROTEIN 45A-LIKE"/>
    <property type="match status" value="1"/>
</dbReference>
<protein>
    <recommendedName>
        <fullName evidence="9">Transmembrane protein 45A</fullName>
    </recommendedName>
</protein>
<feature type="transmembrane region" description="Helical" evidence="6">
    <location>
        <begin position="244"/>
        <end position="263"/>
    </location>
</feature>
<feature type="transmembrane region" description="Helical" evidence="6">
    <location>
        <begin position="94"/>
        <end position="113"/>
    </location>
</feature>
<feature type="transmembrane region" description="Helical" evidence="6">
    <location>
        <begin position="12"/>
        <end position="34"/>
    </location>
</feature>
<evidence type="ECO:0000256" key="3">
    <source>
        <dbReference type="ARBA" id="ARBA00022692"/>
    </source>
</evidence>
<evidence type="ECO:0000313" key="8">
    <source>
        <dbReference type="Proteomes" id="UP000824890"/>
    </source>
</evidence>
<keyword evidence="5 6" id="KW-0472">Membrane</keyword>
<organism evidence="7 8">
    <name type="scientific">Brassica napus</name>
    <name type="common">Rape</name>
    <dbReference type="NCBI Taxonomy" id="3708"/>
    <lineage>
        <taxon>Eukaryota</taxon>
        <taxon>Viridiplantae</taxon>
        <taxon>Streptophyta</taxon>
        <taxon>Embryophyta</taxon>
        <taxon>Tracheophyta</taxon>
        <taxon>Spermatophyta</taxon>
        <taxon>Magnoliopsida</taxon>
        <taxon>eudicotyledons</taxon>
        <taxon>Gunneridae</taxon>
        <taxon>Pentapetalae</taxon>
        <taxon>rosids</taxon>
        <taxon>malvids</taxon>
        <taxon>Brassicales</taxon>
        <taxon>Brassicaceae</taxon>
        <taxon>Brassiceae</taxon>
        <taxon>Brassica</taxon>
    </lineage>
</organism>
<evidence type="ECO:0000256" key="6">
    <source>
        <dbReference type="SAM" id="Phobius"/>
    </source>
</evidence>
<feature type="transmembrane region" description="Helical" evidence="6">
    <location>
        <begin position="306"/>
        <end position="327"/>
    </location>
</feature>
<feature type="transmembrane region" description="Helical" evidence="6">
    <location>
        <begin position="347"/>
        <end position="369"/>
    </location>
</feature>
<keyword evidence="8" id="KW-1185">Reference proteome</keyword>
<feature type="transmembrane region" description="Helical" evidence="6">
    <location>
        <begin position="275"/>
        <end position="294"/>
    </location>
</feature>
<evidence type="ECO:0000256" key="5">
    <source>
        <dbReference type="ARBA" id="ARBA00023136"/>
    </source>
</evidence>
<evidence type="ECO:0000256" key="2">
    <source>
        <dbReference type="ARBA" id="ARBA00006948"/>
    </source>
</evidence>
<keyword evidence="3 6" id="KW-0812">Transmembrane</keyword>
<gene>
    <name evidence="7" type="ORF">HID58_028280</name>
</gene>
<dbReference type="InterPro" id="IPR006904">
    <property type="entry name" value="DUF716"/>
</dbReference>
<dbReference type="Pfam" id="PF04819">
    <property type="entry name" value="DUF716"/>
    <property type="match status" value="2"/>
</dbReference>
<comment type="similarity">
    <text evidence="2">Belongs to the TMEM45 family.</text>
</comment>
<evidence type="ECO:0000256" key="1">
    <source>
        <dbReference type="ARBA" id="ARBA00004141"/>
    </source>
</evidence>
<feature type="transmembrane region" description="Helical" evidence="6">
    <location>
        <begin position="125"/>
        <end position="144"/>
    </location>
</feature>
<proteinExistence type="inferred from homology"/>
<evidence type="ECO:0008006" key="9">
    <source>
        <dbReference type="Google" id="ProtNLM"/>
    </source>
</evidence>
<evidence type="ECO:0000256" key="4">
    <source>
        <dbReference type="ARBA" id="ARBA00022989"/>
    </source>
</evidence>